<sequence>MVLHGLLGPAVETETFAVGDRNAPTSDGSWRDRSCCTEIRTRAIRTTRHGADRVACLGCHPEHTTDTCGVEDMITRRSTGIAAELAVLEPGGLLTVRQLAEQAGLTGWAARAAVAWLERRALVAPAHRRSRWRITDLGRTAVASRVLPR</sequence>
<protein>
    <submittedName>
        <fullName evidence="1">Uncharacterized protein</fullName>
    </submittedName>
</protein>
<proteinExistence type="predicted"/>
<evidence type="ECO:0000313" key="2">
    <source>
        <dbReference type="Proteomes" id="UP000255355"/>
    </source>
</evidence>
<organism evidence="1 2">
    <name type="scientific">Nocardia mexicana</name>
    <dbReference type="NCBI Taxonomy" id="279262"/>
    <lineage>
        <taxon>Bacteria</taxon>
        <taxon>Bacillati</taxon>
        <taxon>Actinomycetota</taxon>
        <taxon>Actinomycetes</taxon>
        <taxon>Mycobacteriales</taxon>
        <taxon>Nocardiaceae</taxon>
        <taxon>Nocardia</taxon>
    </lineage>
</organism>
<dbReference type="AlphaFoldDB" id="A0A370H1B2"/>
<keyword evidence="2" id="KW-1185">Reference proteome</keyword>
<dbReference type="InterPro" id="IPR036390">
    <property type="entry name" value="WH_DNA-bd_sf"/>
</dbReference>
<accession>A0A370H1B2</accession>
<dbReference type="Proteomes" id="UP000255355">
    <property type="component" value="Unassembled WGS sequence"/>
</dbReference>
<reference evidence="1 2" key="1">
    <citation type="submission" date="2018-07" db="EMBL/GenBank/DDBJ databases">
        <title>Genomic Encyclopedia of Type Strains, Phase IV (KMG-IV): sequencing the most valuable type-strain genomes for metagenomic binning, comparative biology and taxonomic classification.</title>
        <authorList>
            <person name="Goeker M."/>
        </authorList>
    </citation>
    <scope>NUCLEOTIDE SEQUENCE [LARGE SCALE GENOMIC DNA]</scope>
    <source>
        <strain evidence="1 2">DSM 44952</strain>
    </source>
</reference>
<gene>
    <name evidence="1" type="ORF">DFR68_106243</name>
</gene>
<dbReference type="SUPFAM" id="SSF46785">
    <property type="entry name" value="Winged helix' DNA-binding domain"/>
    <property type="match status" value="1"/>
</dbReference>
<name>A0A370H1B2_9NOCA</name>
<comment type="caution">
    <text evidence="1">The sequence shown here is derived from an EMBL/GenBank/DDBJ whole genome shotgun (WGS) entry which is preliminary data.</text>
</comment>
<dbReference type="STRING" id="1210089.GCA_001613165_02409"/>
<evidence type="ECO:0000313" key="1">
    <source>
        <dbReference type="EMBL" id="RDI49806.1"/>
    </source>
</evidence>
<dbReference type="EMBL" id="QQAZ01000006">
    <property type="protein sequence ID" value="RDI49806.1"/>
    <property type="molecule type" value="Genomic_DNA"/>
</dbReference>